<comment type="function">
    <text evidence="6">Component of the post-replicative DNA mismatch repair system (MMR).</text>
</comment>
<keyword evidence="3 6" id="KW-0227">DNA damage</keyword>
<dbReference type="GO" id="GO:0140664">
    <property type="term" value="F:ATP-dependent DNA damage sensor activity"/>
    <property type="evidence" value="ECO:0007669"/>
    <property type="project" value="InterPro"/>
</dbReference>
<feature type="compositionally biased region" description="Low complexity" evidence="8">
    <location>
        <begin position="79"/>
        <end position="102"/>
    </location>
</feature>
<dbReference type="GO" id="GO:0006298">
    <property type="term" value="P:mismatch repair"/>
    <property type="evidence" value="ECO:0007669"/>
    <property type="project" value="InterPro"/>
</dbReference>
<organism evidence="10 11">
    <name type="scientific">Pyrrhoderma noxium</name>
    <dbReference type="NCBI Taxonomy" id="2282107"/>
    <lineage>
        <taxon>Eukaryota</taxon>
        <taxon>Fungi</taxon>
        <taxon>Dikarya</taxon>
        <taxon>Basidiomycota</taxon>
        <taxon>Agaricomycotina</taxon>
        <taxon>Agaricomycetes</taxon>
        <taxon>Hymenochaetales</taxon>
        <taxon>Hymenochaetaceae</taxon>
        <taxon>Pyrrhoderma</taxon>
    </lineage>
</organism>
<feature type="compositionally biased region" description="Low complexity" evidence="8">
    <location>
        <begin position="214"/>
        <end position="236"/>
    </location>
</feature>
<dbReference type="PIRSF" id="PIRSF037677">
    <property type="entry name" value="DNA_mis_repair_Msh6"/>
    <property type="match status" value="1"/>
</dbReference>
<keyword evidence="4 6" id="KW-0067">ATP-binding</keyword>
<dbReference type="FunFam" id="3.40.1170.10:FF:000002">
    <property type="entry name" value="DNA mismatch repair protein"/>
    <property type="match status" value="1"/>
</dbReference>
<evidence type="ECO:0000256" key="7">
    <source>
        <dbReference type="SAM" id="Coils"/>
    </source>
</evidence>
<feature type="region of interest" description="Disordered" evidence="8">
    <location>
        <begin position="1"/>
        <end position="326"/>
    </location>
</feature>
<protein>
    <recommendedName>
        <fullName evidence="6">DNA mismatch repair protein</fullName>
    </recommendedName>
</protein>
<feature type="compositionally biased region" description="Polar residues" evidence="8">
    <location>
        <begin position="64"/>
        <end position="76"/>
    </location>
</feature>
<feature type="compositionally biased region" description="Basic residues" evidence="8">
    <location>
        <begin position="252"/>
        <end position="261"/>
    </location>
</feature>
<feature type="domain" description="DNA mismatch repair proteins mutS family" evidence="9">
    <location>
        <begin position="1076"/>
        <end position="1092"/>
    </location>
</feature>
<dbReference type="InterPro" id="IPR016151">
    <property type="entry name" value="DNA_mismatch_repair_MutS_N"/>
</dbReference>
<dbReference type="GO" id="GO:0005524">
    <property type="term" value="F:ATP binding"/>
    <property type="evidence" value="ECO:0007669"/>
    <property type="project" value="UniProtKB-UniRule"/>
</dbReference>
<dbReference type="SMART" id="SM00534">
    <property type="entry name" value="MUTSac"/>
    <property type="match status" value="1"/>
</dbReference>
<dbReference type="SUPFAM" id="SSF55271">
    <property type="entry name" value="DNA repair protein MutS, domain I"/>
    <property type="match status" value="1"/>
</dbReference>
<dbReference type="InterPro" id="IPR000432">
    <property type="entry name" value="DNA_mismatch_repair_MutS_C"/>
</dbReference>
<dbReference type="Pfam" id="PF00488">
    <property type="entry name" value="MutS_V"/>
    <property type="match status" value="1"/>
</dbReference>
<dbReference type="SMART" id="SM00533">
    <property type="entry name" value="MUTSd"/>
    <property type="match status" value="1"/>
</dbReference>
<dbReference type="InParanoid" id="A0A286U6H4"/>
<keyword evidence="7" id="KW-0175">Coiled coil</keyword>
<dbReference type="Gene3D" id="3.40.50.300">
    <property type="entry name" value="P-loop containing nucleotide triphosphate hydrolases"/>
    <property type="match status" value="1"/>
</dbReference>
<dbReference type="Pfam" id="PF05188">
    <property type="entry name" value="MutS_II"/>
    <property type="match status" value="1"/>
</dbReference>
<dbReference type="EMBL" id="NBII01000010">
    <property type="protein sequence ID" value="PAV15191.1"/>
    <property type="molecule type" value="Genomic_DNA"/>
</dbReference>
<proteinExistence type="inferred from homology"/>
<gene>
    <name evidence="10" type="ORF">PNOK_0895200</name>
</gene>
<comment type="similarity">
    <text evidence="1 6">Belongs to the DNA mismatch repair MutS family.</text>
</comment>
<evidence type="ECO:0000256" key="5">
    <source>
        <dbReference type="ARBA" id="ARBA00023125"/>
    </source>
</evidence>
<feature type="compositionally biased region" description="Acidic residues" evidence="8">
    <location>
        <begin position="107"/>
        <end position="117"/>
    </location>
</feature>
<dbReference type="PANTHER" id="PTHR11361:SF148">
    <property type="entry name" value="DNA MISMATCH REPAIR PROTEIN MSH6"/>
    <property type="match status" value="1"/>
</dbReference>
<keyword evidence="6" id="KW-0234">DNA repair</keyword>
<feature type="compositionally biased region" description="Basic and acidic residues" evidence="8">
    <location>
        <begin position="288"/>
        <end position="318"/>
    </location>
</feature>
<keyword evidence="2 6" id="KW-0547">Nucleotide-binding</keyword>
<evidence type="ECO:0000256" key="3">
    <source>
        <dbReference type="ARBA" id="ARBA00022763"/>
    </source>
</evidence>
<dbReference type="SUPFAM" id="SSF48334">
    <property type="entry name" value="DNA repair protein MutS, domain III"/>
    <property type="match status" value="1"/>
</dbReference>
<dbReference type="STRING" id="2282107.A0A286U6H4"/>
<name>A0A286U6H4_9AGAM</name>
<dbReference type="Gene3D" id="1.10.1420.10">
    <property type="match status" value="2"/>
</dbReference>
<evidence type="ECO:0000256" key="4">
    <source>
        <dbReference type="ARBA" id="ARBA00022840"/>
    </source>
</evidence>
<accession>A0A286U6H4</accession>
<evidence type="ECO:0000256" key="2">
    <source>
        <dbReference type="ARBA" id="ARBA00022741"/>
    </source>
</evidence>
<evidence type="ECO:0000259" key="9">
    <source>
        <dbReference type="PROSITE" id="PS00486"/>
    </source>
</evidence>
<keyword evidence="5 6" id="KW-0238">DNA-binding</keyword>
<dbReference type="SUPFAM" id="SSF53150">
    <property type="entry name" value="DNA repair protein MutS, domain II"/>
    <property type="match status" value="1"/>
</dbReference>
<dbReference type="Pfam" id="PF05192">
    <property type="entry name" value="MutS_III"/>
    <property type="match status" value="1"/>
</dbReference>
<dbReference type="NCBIfam" id="NF003810">
    <property type="entry name" value="PRK05399.1"/>
    <property type="match status" value="1"/>
</dbReference>
<dbReference type="InterPro" id="IPR007695">
    <property type="entry name" value="DNA_mismatch_repair_MutS-lik_N"/>
</dbReference>
<evidence type="ECO:0000256" key="1">
    <source>
        <dbReference type="ARBA" id="ARBA00006271"/>
    </source>
</evidence>
<feature type="compositionally biased region" description="Polar residues" evidence="8">
    <location>
        <begin position="147"/>
        <end position="159"/>
    </location>
</feature>
<feature type="compositionally biased region" description="Basic residues" evidence="8">
    <location>
        <begin position="183"/>
        <end position="195"/>
    </location>
</feature>
<dbReference type="OrthoDB" id="121051at2759"/>
<dbReference type="InterPro" id="IPR045076">
    <property type="entry name" value="MutS"/>
</dbReference>
<dbReference type="InterPro" id="IPR007696">
    <property type="entry name" value="DNA_mismatch_repair_MutS_core"/>
</dbReference>
<dbReference type="Gene3D" id="3.30.420.110">
    <property type="entry name" value="MutS, connector domain"/>
    <property type="match status" value="1"/>
</dbReference>
<feature type="compositionally biased region" description="Polar residues" evidence="8">
    <location>
        <begin position="265"/>
        <end position="284"/>
    </location>
</feature>
<dbReference type="InterPro" id="IPR036678">
    <property type="entry name" value="MutS_con_dom_sf"/>
</dbReference>
<dbReference type="Pfam" id="PF01624">
    <property type="entry name" value="MutS_I"/>
    <property type="match status" value="1"/>
</dbReference>
<dbReference type="InterPro" id="IPR007860">
    <property type="entry name" value="DNA_mmatch_repair_MutS_con_dom"/>
</dbReference>
<dbReference type="InterPro" id="IPR027417">
    <property type="entry name" value="P-loop_NTPase"/>
</dbReference>
<dbReference type="SUPFAM" id="SSF52540">
    <property type="entry name" value="P-loop containing nucleoside triphosphate hydrolases"/>
    <property type="match status" value="1"/>
</dbReference>
<feature type="coiled-coil region" evidence="7">
    <location>
        <begin position="810"/>
        <end position="841"/>
    </location>
</feature>
<dbReference type="PANTHER" id="PTHR11361">
    <property type="entry name" value="DNA MISMATCH REPAIR PROTEIN MUTS FAMILY MEMBER"/>
    <property type="match status" value="1"/>
</dbReference>
<reference evidence="10 11" key="1">
    <citation type="journal article" date="2017" name="Mol. Ecol.">
        <title>Comparative and population genomic landscape of Phellinus noxius: A hypervariable fungus causing root rot in trees.</title>
        <authorList>
            <person name="Chung C.L."/>
            <person name="Lee T.J."/>
            <person name="Akiba M."/>
            <person name="Lee H.H."/>
            <person name="Kuo T.H."/>
            <person name="Liu D."/>
            <person name="Ke H.M."/>
            <person name="Yokoi T."/>
            <person name="Roa M.B."/>
            <person name="Lu M.J."/>
            <person name="Chang Y.Y."/>
            <person name="Ann P.J."/>
            <person name="Tsai J.N."/>
            <person name="Chen C.Y."/>
            <person name="Tzean S.S."/>
            <person name="Ota Y."/>
            <person name="Hattori T."/>
            <person name="Sahashi N."/>
            <person name="Liou R.F."/>
            <person name="Kikuchi T."/>
            <person name="Tsai I.J."/>
        </authorList>
    </citation>
    <scope>NUCLEOTIDE SEQUENCE [LARGE SCALE GENOMIC DNA]</scope>
    <source>
        <strain evidence="10 11">FFPRI411160</strain>
    </source>
</reference>
<evidence type="ECO:0000313" key="11">
    <source>
        <dbReference type="Proteomes" id="UP000217199"/>
    </source>
</evidence>
<dbReference type="GO" id="GO:0030983">
    <property type="term" value="F:mismatched DNA binding"/>
    <property type="evidence" value="ECO:0007669"/>
    <property type="project" value="UniProtKB-UniRule"/>
</dbReference>
<evidence type="ECO:0000313" key="10">
    <source>
        <dbReference type="EMBL" id="PAV15191.1"/>
    </source>
</evidence>
<feature type="compositionally biased region" description="Polar residues" evidence="8">
    <location>
        <begin position="22"/>
        <end position="31"/>
    </location>
</feature>
<evidence type="ECO:0000256" key="6">
    <source>
        <dbReference type="PIRNR" id="PIRNR037677"/>
    </source>
</evidence>
<dbReference type="PROSITE" id="PS00486">
    <property type="entry name" value="DNA_MISMATCH_REPAIR_2"/>
    <property type="match status" value="1"/>
</dbReference>
<dbReference type="AlphaFoldDB" id="A0A286U6H4"/>
<dbReference type="InterPro" id="IPR017261">
    <property type="entry name" value="DNA_mismatch_repair_MutS/MSH"/>
</dbReference>
<dbReference type="Proteomes" id="UP000217199">
    <property type="component" value="Unassembled WGS sequence"/>
</dbReference>
<keyword evidence="11" id="KW-1185">Reference proteome</keyword>
<sequence>MAPKNKPTGDSMKQKSLIGYFSKSSTSTKAPTQPKFKKSKKEDIESEEEDISEMVSQKAKEKTNTSLSAIGASISSCEKVVTPSSPFPKSSSSVVNSKSTPPTSDPVDADMNSEDDYEKISSAQAGRGKRKMVIDESDDELKERNRTATSSEGGQSSPLLNARTKKQRVSLFESDEEEMISTKAKRLSRFKKPKKGSNYNSDSDFAPVDDSDADAPLASSYRGSSVSMSRSGLESSAAELDSDAEDFESSKVRRNKSKASRASRPTPNKAQPTESGRSGGSNFLTAAEQREKDKKTEKKTTEDPFEFLRDVRDKDGNRPGDPGYDPRTLYIPKKAWASFTPFEKQFWEIKANHYDTVLFFQKGKFLELYEDDARIGHQEFDLKLTDRVKMCMVGVPESSFSFWAAKFLAKGYKVGRVDQAETALGAEMRLAADRAEKNKKDNVKKEAGEKIVRRELNKVYTNGTLVDAELLVDEQAGHCIAIRELDPESDKGSFGICVLDSATSEFNMSAFEDDACRTKLETLLRQLRPKELVYTKGNLSVSTTRLLKTVLPGSCLWTGLRDVEGFGFNDAMEELKRLYPDDDDAMEEGSGIPEAIREMLTSRAAVEALGNMIWYLRQLNIDKDILSMKNFNIYDPMKRGQGLVLDGQTLAHVEVLQNNEGSEEGSLLKILGRCITPFGKRLFRIWLCMPLREVSAINARLDAVQDLIDHPTFENDFTQLAKGLPDLERIVSRIHAKNCKVKDFLKVLSSFRKLNNGFEALSEVADSFNSKEIPGLLRSAPNLKQNIKHIESMFVKPGESADELLPQEGKDEAYDEVDDEIQKLERHLDEALHELENETGSKLSYWHSAVGNKDIYLVQTKSNEKRIPKNWTKQGGTKAASRWHVPALAQPIRQIKEARERRNMAIKNFKFRLFAEFDNDRDVWLRAIRTFAELDCLFSLAKSSLAIGEPACRPTFIETDNECASIDFEELRHPALCLKSESFIPNDVKLGGGVGRVALLTGPNMGGKSTVMRMTAVGVIMAQLGMLVPAKSARLAPVDAVLTRMGAYDNMFANASTFKVELDECCKILREATPRTLVILDELGRGTSTYDGMAIAGAVLHELATHTIPLCFFATHYGSLTDDFTYHPDIRNMHMSTIVDDEKCELVFLYKLVEGIASSSFGTHVASLAGVPMEVVKRAEVISTDFARQFKERIEGKRTSTLPMVAQADFAYLVRLVNGTEKLSENKTKRREVLKSLLGSVPNYIQTSV</sequence>
<dbReference type="GO" id="GO:0032301">
    <property type="term" value="C:MutSalpha complex"/>
    <property type="evidence" value="ECO:0007669"/>
    <property type="project" value="TreeGrafter"/>
</dbReference>
<dbReference type="Gene3D" id="3.40.1170.10">
    <property type="entry name" value="DNA repair protein MutS, domain I"/>
    <property type="match status" value="1"/>
</dbReference>
<dbReference type="InterPro" id="IPR036187">
    <property type="entry name" value="DNA_mismatch_repair_MutS_sf"/>
</dbReference>
<evidence type="ECO:0000256" key="8">
    <source>
        <dbReference type="SAM" id="MobiDB-lite"/>
    </source>
</evidence>
<dbReference type="FunCoup" id="A0A286U6H4">
    <property type="interactions" value="716"/>
</dbReference>
<comment type="caution">
    <text evidence="10">The sequence shown here is derived from an EMBL/GenBank/DDBJ whole genome shotgun (WGS) entry which is preliminary data.</text>
</comment>